<gene>
    <name evidence="1" type="ORF">CLOSTMETH_01168</name>
</gene>
<dbReference type="Proteomes" id="UP000003340">
    <property type="component" value="Unassembled WGS sequence"/>
</dbReference>
<dbReference type="AlphaFoldDB" id="C0EBF0"/>
<protein>
    <submittedName>
        <fullName evidence="1">Uncharacterized protein</fullName>
    </submittedName>
</protein>
<organism evidence="1 2">
    <name type="scientific">[Clostridium] methylpentosum DSM 5476</name>
    <dbReference type="NCBI Taxonomy" id="537013"/>
    <lineage>
        <taxon>Bacteria</taxon>
        <taxon>Bacillati</taxon>
        <taxon>Bacillota</taxon>
        <taxon>Clostridia</taxon>
        <taxon>Eubacteriales</taxon>
        <taxon>Oscillospiraceae</taxon>
        <taxon>Oscillospiraceae incertae sedis</taxon>
    </lineage>
</organism>
<sequence>MTDFFSWEPIAFAMAQLRNFSGSSEDETALVRTIRIQHPLNPISSPHLHKIVQTVMDSGTPYHRLVLIRFSCCSVCFSQSRWEIAITRRVTSSCIAVKLRLVPVHAIPVSSLFIGSGYAFTEFCLLRPIESLPVCPQRSSLLRYSQMVCRGDGEWNQNCRNQSFELSAFYPCTLICFLFKHISIRTVSHQKLYHTSDNFSRFLTAFTERVTIKVSGMPPHSCHLSSSKIKDACFQQQGKAVFMRQCPPTKCSLSRWFTSPRFFPKN</sequence>
<keyword evidence="2" id="KW-1185">Reference proteome</keyword>
<reference evidence="1 2" key="1">
    <citation type="submission" date="2009-01" db="EMBL/GenBank/DDBJ databases">
        <authorList>
            <person name="Fulton L."/>
            <person name="Clifton S."/>
            <person name="Fulton B."/>
            <person name="Xu J."/>
            <person name="Minx P."/>
            <person name="Pepin K.H."/>
            <person name="Johnson M."/>
            <person name="Bhonagiri V."/>
            <person name="Nash W.E."/>
            <person name="Mardis E.R."/>
            <person name="Wilson R.K."/>
        </authorList>
    </citation>
    <scope>NUCLEOTIDE SEQUENCE [LARGE SCALE GENOMIC DNA]</scope>
    <source>
        <strain evidence="1 2">DSM 5476</strain>
    </source>
</reference>
<dbReference type="HOGENOM" id="CLU_1044701_0_0_9"/>
<proteinExistence type="predicted"/>
<evidence type="ECO:0000313" key="2">
    <source>
        <dbReference type="Proteomes" id="UP000003340"/>
    </source>
</evidence>
<reference evidence="1 2" key="2">
    <citation type="submission" date="2009-02" db="EMBL/GenBank/DDBJ databases">
        <title>Draft genome sequence of Clostridium methylpentosum (DSM 5476).</title>
        <authorList>
            <person name="Sudarsanam P."/>
            <person name="Ley R."/>
            <person name="Guruge J."/>
            <person name="Turnbaugh P.J."/>
            <person name="Mahowald M."/>
            <person name="Liep D."/>
            <person name="Gordon J."/>
        </authorList>
    </citation>
    <scope>NUCLEOTIDE SEQUENCE [LARGE SCALE GENOMIC DNA]</scope>
    <source>
        <strain evidence="1 2">DSM 5476</strain>
    </source>
</reference>
<accession>C0EBF0</accession>
<evidence type="ECO:0000313" key="1">
    <source>
        <dbReference type="EMBL" id="EEG31226.1"/>
    </source>
</evidence>
<comment type="caution">
    <text evidence="1">The sequence shown here is derived from an EMBL/GenBank/DDBJ whole genome shotgun (WGS) entry which is preliminary data.</text>
</comment>
<name>C0EBF0_9FIRM</name>
<dbReference type="EMBL" id="ACEC01000041">
    <property type="protein sequence ID" value="EEG31226.1"/>
    <property type="molecule type" value="Genomic_DNA"/>
</dbReference>